<evidence type="ECO:0000313" key="4">
    <source>
        <dbReference type="EMBL" id="PKF69833.1"/>
    </source>
</evidence>
<dbReference type="EMBL" id="BMDE01000010">
    <property type="protein sequence ID" value="GGH96469.1"/>
    <property type="molecule type" value="Genomic_DNA"/>
</dbReference>
<dbReference type="EMBL" id="PIYS01000034">
    <property type="protein sequence ID" value="PKF69833.1"/>
    <property type="molecule type" value="Genomic_DNA"/>
</dbReference>
<evidence type="ECO:0000313" key="5">
    <source>
        <dbReference type="Proteomes" id="UP000242861"/>
    </source>
</evidence>
<keyword evidence="1" id="KW-0472">Membrane</keyword>
<evidence type="ECO:0000313" key="6">
    <source>
        <dbReference type="Proteomes" id="UP000655550"/>
    </source>
</evidence>
<keyword evidence="4" id="KW-0808">Transferase</keyword>
<gene>
    <name evidence="4" type="ORF">CW360_16365</name>
    <name evidence="3" type="ORF">GCM10007363_28120</name>
</gene>
<name>A0A2I0CL41_9PSED</name>
<proteinExistence type="predicted"/>
<reference evidence="3" key="1">
    <citation type="journal article" date="2014" name="Int. J. Syst. Evol. Microbiol.">
        <title>Complete genome of a new Firmicutes species belonging to the dominant human colonic microbiota ('Ruminococcus bicirculans') reveals two chromosomes and a selective capacity to utilize plant glucans.</title>
        <authorList>
            <consortium name="NISC Comparative Sequencing Program"/>
            <person name="Wegmann U."/>
            <person name="Louis P."/>
            <person name="Goesmann A."/>
            <person name="Henrissat B."/>
            <person name="Duncan S.H."/>
            <person name="Flint H.J."/>
        </authorList>
    </citation>
    <scope>NUCLEOTIDE SEQUENCE</scope>
    <source>
        <strain evidence="3">CCM 8778</strain>
    </source>
</reference>
<reference evidence="6" key="4">
    <citation type="journal article" date="2019" name="Int. J. Syst. Evol. Microbiol.">
        <title>The Global Catalogue of Microorganisms (GCM) 10K type strain sequencing project: providing services to taxonomists for standard genome sequencing and annotation.</title>
        <authorList>
            <consortium name="The Broad Institute Genomics Platform"/>
            <consortium name="The Broad Institute Genome Sequencing Center for Infectious Disease"/>
            <person name="Wu L."/>
            <person name="Ma J."/>
        </authorList>
    </citation>
    <scope>NUCLEOTIDE SEQUENCE [LARGE SCALE GENOMIC DNA]</scope>
    <source>
        <strain evidence="6">CCM 8778</strain>
    </source>
</reference>
<keyword evidence="2" id="KW-0732">Signal</keyword>
<keyword evidence="1" id="KW-1133">Transmembrane helix</keyword>
<feature type="chain" id="PRO_5014130600" evidence="2">
    <location>
        <begin position="21"/>
        <end position="136"/>
    </location>
</feature>
<evidence type="ECO:0000313" key="3">
    <source>
        <dbReference type="EMBL" id="GGH96469.1"/>
    </source>
</evidence>
<feature type="transmembrane region" description="Helical" evidence="1">
    <location>
        <begin position="40"/>
        <end position="62"/>
    </location>
</feature>
<accession>A0A2I0CL41</accession>
<comment type="caution">
    <text evidence="4">The sequence shown here is derived from an EMBL/GenBank/DDBJ whole genome shotgun (WGS) entry which is preliminary data.</text>
</comment>
<dbReference type="Proteomes" id="UP000655550">
    <property type="component" value="Unassembled WGS sequence"/>
</dbReference>
<dbReference type="GO" id="GO:0016740">
    <property type="term" value="F:transferase activity"/>
    <property type="evidence" value="ECO:0007669"/>
    <property type="project" value="UniProtKB-KW"/>
</dbReference>
<evidence type="ECO:0000256" key="2">
    <source>
        <dbReference type="SAM" id="SignalP"/>
    </source>
</evidence>
<organism evidence="4 5">
    <name type="scientific">Pseudomonas fluvialis</name>
    <dbReference type="NCBI Taxonomy" id="1793966"/>
    <lineage>
        <taxon>Bacteria</taxon>
        <taxon>Pseudomonadati</taxon>
        <taxon>Pseudomonadota</taxon>
        <taxon>Gammaproteobacteria</taxon>
        <taxon>Pseudomonadales</taxon>
        <taxon>Pseudomonadaceae</taxon>
        <taxon>Pseudomonas</taxon>
    </lineage>
</organism>
<sequence>MSLRPLAALLIITLSAQLSACGTLFYPERRGQISGQIDPAIAAMNAIGVLFFVIPGLIAFAVDFSTGAIYMPGSRYSLAPERLQPALQADGQVDLARLQAILAEELQLSLALDHPALQVHQGELPQLARFGLAPRG</sequence>
<protein>
    <submittedName>
        <fullName evidence="4">Polyribonucleotide nucleotidyltransferase</fullName>
    </submittedName>
</protein>
<evidence type="ECO:0000256" key="1">
    <source>
        <dbReference type="SAM" id="Phobius"/>
    </source>
</evidence>
<dbReference type="Proteomes" id="UP000242861">
    <property type="component" value="Unassembled WGS sequence"/>
</dbReference>
<reference evidence="4" key="3">
    <citation type="submission" date="2017-12" db="EMBL/GenBank/DDBJ databases">
        <authorList>
            <person name="Hurst M.R.H."/>
        </authorList>
    </citation>
    <scope>NUCLEOTIDE SEQUENCE [LARGE SCALE GENOMIC DNA]</scope>
    <source>
        <strain evidence="4">ZYSR67-Z</strain>
    </source>
</reference>
<feature type="signal peptide" evidence="2">
    <location>
        <begin position="1"/>
        <end position="20"/>
    </location>
</feature>
<keyword evidence="1" id="KW-0812">Transmembrane</keyword>
<dbReference type="AlphaFoldDB" id="A0A2I0CL41"/>
<reference evidence="5" key="2">
    <citation type="submission" date="2017-12" db="EMBL/GenBank/DDBJ databases">
        <authorList>
            <person name="Yu X.-Y."/>
        </authorList>
    </citation>
    <scope>NUCLEOTIDE SEQUENCE [LARGE SCALE GENOMIC DNA]</scope>
    <source>
        <strain evidence="5">ZYSR67-Z</strain>
    </source>
</reference>
<dbReference type="RefSeq" id="WP_093985629.1">
    <property type="nucleotide sequence ID" value="NZ_BMDE01000010.1"/>
</dbReference>
<reference evidence="3" key="5">
    <citation type="submission" date="2024-05" db="EMBL/GenBank/DDBJ databases">
        <authorList>
            <person name="Sun Q."/>
            <person name="Sedlacek I."/>
        </authorList>
    </citation>
    <scope>NUCLEOTIDE SEQUENCE</scope>
    <source>
        <strain evidence="3">CCM 8778</strain>
    </source>
</reference>
<keyword evidence="6" id="KW-1185">Reference proteome</keyword>